<keyword evidence="2" id="KW-1185">Reference proteome</keyword>
<organism evidence="1 2">
    <name type="scientific">Bradyrhizobium denitrificans</name>
    <dbReference type="NCBI Taxonomy" id="2734912"/>
    <lineage>
        <taxon>Bacteria</taxon>
        <taxon>Pseudomonadati</taxon>
        <taxon>Pseudomonadota</taxon>
        <taxon>Alphaproteobacteria</taxon>
        <taxon>Hyphomicrobiales</taxon>
        <taxon>Nitrobacteraceae</taxon>
        <taxon>Bradyrhizobium</taxon>
    </lineage>
</organism>
<sequence length="168" mass="18040">MTAFQRPRDLLGATHVDECAATCGFARYERWKRSGDCGREDWKAVVLSVLRSIAAGYATGHVDCWDAAFDVAERELGGERAPLVVAHVAALVRRIRKHRDLVCLPSSCNRLSADERAILTVIAGGQVDAQLQQAGAHLGLDWRGMSAVAMAIRSAANADPVVTLSAGE</sequence>
<gene>
    <name evidence="1" type="ORF">JQ619_25195</name>
</gene>
<evidence type="ECO:0000313" key="1">
    <source>
        <dbReference type="EMBL" id="MBR1139061.1"/>
    </source>
</evidence>
<proteinExistence type="predicted"/>
<accession>A0ABS5GDB3</accession>
<evidence type="ECO:0000313" key="2">
    <source>
        <dbReference type="Proteomes" id="UP001314635"/>
    </source>
</evidence>
<name>A0ABS5GDB3_9BRAD</name>
<comment type="caution">
    <text evidence="1">The sequence shown here is derived from an EMBL/GenBank/DDBJ whole genome shotgun (WGS) entry which is preliminary data.</text>
</comment>
<reference evidence="2" key="1">
    <citation type="journal article" date="2021" name="ISME J.">
        <title>Evolutionary origin and ecological implication of a unique nif island in free-living Bradyrhizobium lineages.</title>
        <authorList>
            <person name="Tao J."/>
        </authorList>
    </citation>
    <scope>NUCLEOTIDE SEQUENCE [LARGE SCALE GENOMIC DNA]</scope>
    <source>
        <strain evidence="2">SZCCT0094</strain>
    </source>
</reference>
<dbReference type="RefSeq" id="WP_172236702.1">
    <property type="nucleotide sequence ID" value="NZ_JABFDP010000011.1"/>
</dbReference>
<protein>
    <submittedName>
        <fullName evidence="1">Uncharacterized protein</fullName>
    </submittedName>
</protein>
<dbReference type="EMBL" id="JAFCLK010000026">
    <property type="protein sequence ID" value="MBR1139061.1"/>
    <property type="molecule type" value="Genomic_DNA"/>
</dbReference>
<dbReference type="Proteomes" id="UP001314635">
    <property type="component" value="Unassembled WGS sequence"/>
</dbReference>